<name>A0A7T3X708_AERCA</name>
<organism evidence="2">
    <name type="scientific">Aeromonas caviae</name>
    <name type="common">Aeromonas punctata</name>
    <dbReference type="NCBI Taxonomy" id="648"/>
    <lineage>
        <taxon>Bacteria</taxon>
        <taxon>Pseudomonadati</taxon>
        <taxon>Pseudomonadota</taxon>
        <taxon>Gammaproteobacteria</taxon>
        <taxon>Aeromonadales</taxon>
        <taxon>Aeromonadaceae</taxon>
        <taxon>Aeromonas</taxon>
    </lineage>
</organism>
<sequence>MVYPCCLEVAGLRIPQPFLKQLGLAIGDAITFRVTEKEIIITKSGPTLEELLSQCTAENRHSEVFSDSCGKELL</sequence>
<protein>
    <submittedName>
        <fullName evidence="2">AbrB/MazE/SpoVT family DNA-binding domain-containing protein</fullName>
    </submittedName>
</protein>
<feature type="domain" description="SpoVT-AbrB" evidence="1">
    <location>
        <begin position="12"/>
        <end position="46"/>
    </location>
</feature>
<dbReference type="AlphaFoldDB" id="A0A7T3X708"/>
<dbReference type="InterPro" id="IPR037914">
    <property type="entry name" value="SpoVT-AbrB_sf"/>
</dbReference>
<gene>
    <name evidence="2" type="ORF">JC965_25200</name>
</gene>
<evidence type="ECO:0000259" key="1">
    <source>
        <dbReference type="Pfam" id="PF04014"/>
    </source>
</evidence>
<evidence type="ECO:0000313" key="2">
    <source>
        <dbReference type="EMBL" id="QQA63423.1"/>
    </source>
</evidence>
<accession>A0A7T3X708</accession>
<dbReference type="EMBL" id="CP065937">
    <property type="protein sequence ID" value="QQA63423.1"/>
    <property type="molecule type" value="Genomic_DNA"/>
</dbReference>
<keyword evidence="2" id="KW-0238">DNA-binding</keyword>
<proteinExistence type="predicted"/>
<dbReference type="SUPFAM" id="SSF89447">
    <property type="entry name" value="AbrB/MazE/MraZ-like"/>
    <property type="match status" value="1"/>
</dbReference>
<dbReference type="GO" id="GO:0003677">
    <property type="term" value="F:DNA binding"/>
    <property type="evidence" value="ECO:0007669"/>
    <property type="project" value="UniProtKB-KW"/>
</dbReference>
<dbReference type="Gene3D" id="2.10.260.10">
    <property type="match status" value="1"/>
</dbReference>
<dbReference type="Pfam" id="PF04014">
    <property type="entry name" value="MazE_antitoxin"/>
    <property type="match status" value="1"/>
</dbReference>
<dbReference type="InterPro" id="IPR007159">
    <property type="entry name" value="SpoVT-AbrB_dom"/>
</dbReference>
<reference evidence="2" key="1">
    <citation type="submission" date="2020-12" db="EMBL/GenBank/DDBJ databases">
        <title>GES Beta-lactamases isolated from hospital effluents in Brazil.</title>
        <authorList>
            <person name="Conte D."/>
            <person name="Mesa D."/>
            <person name="Palmeiro J.K."/>
            <person name="Dalla-Costa L.M."/>
        </authorList>
    </citation>
    <scope>NUCLEOTIDE SEQUENCE [LARGE SCALE GENOMIC DNA]</scope>
    <source>
        <strain evidence="2">Aero21</strain>
    </source>
</reference>